<dbReference type="AlphaFoldDB" id="A0A497XZ82"/>
<evidence type="ECO:0000313" key="2">
    <source>
        <dbReference type="Proteomes" id="UP000273898"/>
    </source>
</evidence>
<reference evidence="1 2" key="1">
    <citation type="submission" date="2018-10" db="EMBL/GenBank/DDBJ databases">
        <title>Genomic Encyclopedia of Archaeal and Bacterial Type Strains, Phase II (KMG-II): from individual species to whole genera.</title>
        <authorList>
            <person name="Goeker M."/>
        </authorList>
    </citation>
    <scope>NUCLEOTIDE SEQUENCE [LARGE SCALE GENOMIC DNA]</scope>
    <source>
        <strain evidence="1 2">DSM 19624</strain>
    </source>
</reference>
<name>A0A497XZ82_9SPHI</name>
<protein>
    <submittedName>
        <fullName evidence="1">Uncharacterized protein</fullName>
    </submittedName>
</protein>
<dbReference type="EMBL" id="RCCK01000012">
    <property type="protein sequence ID" value="RLJ74749.1"/>
    <property type="molecule type" value="Genomic_DNA"/>
</dbReference>
<comment type="caution">
    <text evidence="1">The sequence shown here is derived from an EMBL/GenBank/DDBJ whole genome shotgun (WGS) entry which is preliminary data.</text>
</comment>
<gene>
    <name evidence="1" type="ORF">BCL90_3091</name>
</gene>
<proteinExistence type="predicted"/>
<evidence type="ECO:0000313" key="1">
    <source>
        <dbReference type="EMBL" id="RLJ74749.1"/>
    </source>
</evidence>
<dbReference type="Proteomes" id="UP000273898">
    <property type="component" value="Unassembled WGS sequence"/>
</dbReference>
<organism evidence="1 2">
    <name type="scientific">Pedobacter alluvionis</name>
    <dbReference type="NCBI Taxonomy" id="475253"/>
    <lineage>
        <taxon>Bacteria</taxon>
        <taxon>Pseudomonadati</taxon>
        <taxon>Bacteroidota</taxon>
        <taxon>Sphingobacteriia</taxon>
        <taxon>Sphingobacteriales</taxon>
        <taxon>Sphingobacteriaceae</taxon>
        <taxon>Pedobacter</taxon>
    </lineage>
</organism>
<accession>A0A497XZ82</accession>
<sequence>MFIFNVNKKTDSLMIKKLNSLIFILFSLFIMSCQTSKDQNSAADSFLPMQIGNLWYMNAQSYTEIKDTVRINKKLFYQFYSLVGGDASSTVYLRIDERNRLVESYPDSPTKTYIRADFNAKIGDKFFTTGEKDENDNEVTVVQKSDQEMTFSFDPIYHPNLKGHPSEVKYIKGKGWAEKYQKIKIDGVVYQE</sequence>